<dbReference type="SUPFAM" id="SSF53474">
    <property type="entry name" value="alpha/beta-Hydrolases"/>
    <property type="match status" value="1"/>
</dbReference>
<dbReference type="PANTHER" id="PTHR17630">
    <property type="entry name" value="DIENELACTONE HYDROLASE"/>
    <property type="match status" value="1"/>
</dbReference>
<dbReference type="Proteomes" id="UP001188597">
    <property type="component" value="Unassembled WGS sequence"/>
</dbReference>
<dbReference type="InterPro" id="IPR029058">
    <property type="entry name" value="AB_hydrolase_fold"/>
</dbReference>
<accession>A0AA88VGH7</accession>
<dbReference type="Gene3D" id="3.40.50.1820">
    <property type="entry name" value="alpha/beta hydrolase"/>
    <property type="match status" value="1"/>
</dbReference>
<dbReference type="InterPro" id="IPR006527">
    <property type="entry name" value="F-box-assoc_dom_typ1"/>
</dbReference>
<organism evidence="2 3">
    <name type="scientific">Escallonia herrerae</name>
    <dbReference type="NCBI Taxonomy" id="1293975"/>
    <lineage>
        <taxon>Eukaryota</taxon>
        <taxon>Viridiplantae</taxon>
        <taxon>Streptophyta</taxon>
        <taxon>Embryophyta</taxon>
        <taxon>Tracheophyta</taxon>
        <taxon>Spermatophyta</taxon>
        <taxon>Magnoliopsida</taxon>
        <taxon>eudicotyledons</taxon>
        <taxon>Gunneridae</taxon>
        <taxon>Pentapetalae</taxon>
        <taxon>asterids</taxon>
        <taxon>campanulids</taxon>
        <taxon>Escalloniales</taxon>
        <taxon>Escalloniaceae</taxon>
        <taxon>Escallonia</taxon>
    </lineage>
</organism>
<dbReference type="EMBL" id="JAVXUP010001773">
    <property type="protein sequence ID" value="KAK3008247.1"/>
    <property type="molecule type" value="Genomic_DNA"/>
</dbReference>
<reference evidence="2" key="1">
    <citation type="submission" date="2022-12" db="EMBL/GenBank/DDBJ databases">
        <title>Draft genome assemblies for two species of Escallonia (Escalloniales).</title>
        <authorList>
            <person name="Chanderbali A."/>
            <person name="Dervinis C."/>
            <person name="Anghel I."/>
            <person name="Soltis D."/>
            <person name="Soltis P."/>
            <person name="Zapata F."/>
        </authorList>
    </citation>
    <scope>NUCLEOTIDE SEQUENCE</scope>
    <source>
        <strain evidence="2">UCBG64.0493</strain>
        <tissue evidence="2">Leaf</tissue>
    </source>
</reference>
<comment type="caution">
    <text evidence="2">The sequence shown here is derived from an EMBL/GenBank/DDBJ whole genome shotgun (WGS) entry which is preliminary data.</text>
</comment>
<evidence type="ECO:0000313" key="2">
    <source>
        <dbReference type="EMBL" id="KAK3008247.1"/>
    </source>
</evidence>
<proteinExistence type="predicted"/>
<dbReference type="NCBIfam" id="TIGR01640">
    <property type="entry name" value="F_box_assoc_1"/>
    <property type="match status" value="1"/>
</dbReference>
<keyword evidence="3" id="KW-1185">Reference proteome</keyword>
<feature type="domain" description="F-box associated beta-propeller type 1" evidence="1">
    <location>
        <begin position="159"/>
        <end position="315"/>
    </location>
</feature>
<sequence>MIKKHQDFAPLSDFDLGKLADKVAAAGFYVVVPDFLRGDPCEPEDTVRPLQVWIKEHGAVLADVCPPAATSSKVVVELAKYSCVQAAVLLHPSFVTVDDIHGVKVPISILGAEIDKMSPPELLKQFEATLNAKPEKRDDHDYDVNDVAVLSGLCYNSLLDDYKVVIATDIESVYGSPDSRPKVAGFSNCRREGWKQVRFPYEIRCPHDSCGAVVNGNLHWLLRPEDHPSFLTEDYPRQVIICFDQTSDKFEEIPLPSTGDEEHVSGLVVMDGCLCLAIKESHHGGDDGSFQCSLKVLAMKDYGVRNSWTPVFTLPTFRCGCLEYRPICFTKDCNALMRDDDRRIVAHNRKEDLQSDILIPTKPLRIKVAITYVESLNPPLVLA</sequence>
<evidence type="ECO:0000313" key="3">
    <source>
        <dbReference type="Proteomes" id="UP001188597"/>
    </source>
</evidence>
<dbReference type="Pfam" id="PF07734">
    <property type="entry name" value="FBA_1"/>
    <property type="match status" value="1"/>
</dbReference>
<dbReference type="PANTHER" id="PTHR17630:SF97">
    <property type="entry name" value="ENDO-1,31,4-BETA-D-GLUCANASE-LIKE"/>
    <property type="match status" value="1"/>
</dbReference>
<evidence type="ECO:0000259" key="1">
    <source>
        <dbReference type="Pfam" id="PF07734"/>
    </source>
</evidence>
<protein>
    <recommendedName>
        <fullName evidence="1">F-box associated beta-propeller type 1 domain-containing protein</fullName>
    </recommendedName>
</protein>
<dbReference type="InterPro" id="IPR017451">
    <property type="entry name" value="F-box-assoc_interact_dom"/>
</dbReference>
<name>A0AA88VGH7_9ASTE</name>
<dbReference type="AlphaFoldDB" id="A0AA88VGH7"/>
<gene>
    <name evidence="2" type="ORF">RJ639_015359</name>
</gene>